<name>A0AAW9S0J4_9BACT</name>
<evidence type="ECO:0000259" key="7">
    <source>
        <dbReference type="Pfam" id="PF07980"/>
    </source>
</evidence>
<dbReference type="InterPro" id="IPR012944">
    <property type="entry name" value="SusD_RagB_dom"/>
</dbReference>
<feature type="domain" description="SusD-like N-terminal" evidence="8">
    <location>
        <begin position="50"/>
        <end position="222"/>
    </location>
</feature>
<reference evidence="9 10" key="1">
    <citation type="submission" date="2024-04" db="EMBL/GenBank/DDBJ databases">
        <title>Novel genus in family Flammeovirgaceae.</title>
        <authorList>
            <person name="Nguyen T.H."/>
            <person name="Vuong T.Q."/>
            <person name="Le H."/>
            <person name="Kim S.-G."/>
        </authorList>
    </citation>
    <scope>NUCLEOTIDE SEQUENCE [LARGE SCALE GENOMIC DNA]</scope>
    <source>
        <strain evidence="9 10">JCM 23209</strain>
    </source>
</reference>
<keyword evidence="3 6" id="KW-0732">Signal</keyword>
<proteinExistence type="inferred from homology"/>
<sequence length="515" mass="57974">MKMMNKNFIYILLSLFLLQACDSDFLNRYPKDQVSGDTFWGSEQDALSGLNAVYDAMQTGDYYMYNNYMYNDGLTPNAYSQGAYQGFQAIGNGTHTATAPGAVAGRWTYCYAGVYRANLFLENVGNAIEDEALLNRTQGEARFLRALYYHNLVMLYGDVPLILKTQSLEEAIVPRTPKADVLAQIHADLDFAANNLPDAYEGSNIGRVTKGAALALKARVHLYEGEYQQTVDLTQQIINMNQYGLVGIYEDVFSPQNENNEEVVFDVQYIAGALGEGNRFDKLLGNRNAAASGWSSLVPVKELVDAYECIDGLPIDQSPLFDADNPYENRDPRLASTVITPGSYFKGALFSLDPDENEVQHQSRSGFLMRKYVDSTDEAQAWDSPGNFIVIRYADVLLMYAEAKNELSGPDAEVYEAINAIRTRVGMPEVPTGLTQEEMRSKIRHERRVELAIEGLYYFDILRWKTVEEVNNGDIHDANGKVVESRSFNPERDYLWPIPQSELDLNPELEQNKEY</sequence>
<evidence type="ECO:0000259" key="8">
    <source>
        <dbReference type="Pfam" id="PF14322"/>
    </source>
</evidence>
<gene>
    <name evidence="9" type="ORF">AAG747_22420</name>
</gene>
<dbReference type="GO" id="GO:0009279">
    <property type="term" value="C:cell outer membrane"/>
    <property type="evidence" value="ECO:0007669"/>
    <property type="project" value="UniProtKB-SubCell"/>
</dbReference>
<dbReference type="Gene3D" id="1.25.40.390">
    <property type="match status" value="1"/>
</dbReference>
<evidence type="ECO:0000256" key="6">
    <source>
        <dbReference type="SAM" id="SignalP"/>
    </source>
</evidence>
<evidence type="ECO:0000256" key="1">
    <source>
        <dbReference type="ARBA" id="ARBA00004442"/>
    </source>
</evidence>
<comment type="subcellular location">
    <subcellularLocation>
        <location evidence="1">Cell outer membrane</location>
    </subcellularLocation>
</comment>
<keyword evidence="4" id="KW-0472">Membrane</keyword>
<feature type="chain" id="PRO_5043510974" evidence="6">
    <location>
        <begin position="21"/>
        <end position="515"/>
    </location>
</feature>
<dbReference type="EMBL" id="JBDKWZ010000016">
    <property type="protein sequence ID" value="MEN7550692.1"/>
    <property type="molecule type" value="Genomic_DNA"/>
</dbReference>
<keyword evidence="5" id="KW-0998">Cell outer membrane</keyword>
<dbReference type="CDD" id="cd08977">
    <property type="entry name" value="SusD"/>
    <property type="match status" value="1"/>
</dbReference>
<evidence type="ECO:0000313" key="9">
    <source>
        <dbReference type="EMBL" id="MEN7550692.1"/>
    </source>
</evidence>
<dbReference type="PROSITE" id="PS51257">
    <property type="entry name" value="PROKAR_LIPOPROTEIN"/>
    <property type="match status" value="1"/>
</dbReference>
<feature type="signal peptide" evidence="6">
    <location>
        <begin position="1"/>
        <end position="20"/>
    </location>
</feature>
<dbReference type="SUPFAM" id="SSF48452">
    <property type="entry name" value="TPR-like"/>
    <property type="match status" value="1"/>
</dbReference>
<accession>A0AAW9S0J4</accession>
<comment type="caution">
    <text evidence="9">The sequence shown here is derived from an EMBL/GenBank/DDBJ whole genome shotgun (WGS) entry which is preliminary data.</text>
</comment>
<dbReference type="AlphaFoldDB" id="A0AAW9S0J4"/>
<evidence type="ECO:0000256" key="4">
    <source>
        <dbReference type="ARBA" id="ARBA00023136"/>
    </source>
</evidence>
<dbReference type="Pfam" id="PF14322">
    <property type="entry name" value="SusD-like_3"/>
    <property type="match status" value="1"/>
</dbReference>
<organism evidence="9 10">
    <name type="scientific">Rapidithrix thailandica</name>
    <dbReference type="NCBI Taxonomy" id="413964"/>
    <lineage>
        <taxon>Bacteria</taxon>
        <taxon>Pseudomonadati</taxon>
        <taxon>Bacteroidota</taxon>
        <taxon>Cytophagia</taxon>
        <taxon>Cytophagales</taxon>
        <taxon>Flammeovirgaceae</taxon>
        <taxon>Rapidithrix</taxon>
    </lineage>
</organism>
<protein>
    <submittedName>
        <fullName evidence="9">RagB/SusD family nutrient uptake outer membrane protein</fullName>
    </submittedName>
</protein>
<dbReference type="Proteomes" id="UP001403385">
    <property type="component" value="Unassembled WGS sequence"/>
</dbReference>
<evidence type="ECO:0000256" key="3">
    <source>
        <dbReference type="ARBA" id="ARBA00022729"/>
    </source>
</evidence>
<evidence type="ECO:0000256" key="5">
    <source>
        <dbReference type="ARBA" id="ARBA00023237"/>
    </source>
</evidence>
<dbReference type="InterPro" id="IPR011990">
    <property type="entry name" value="TPR-like_helical_dom_sf"/>
</dbReference>
<evidence type="ECO:0000313" key="10">
    <source>
        <dbReference type="Proteomes" id="UP001403385"/>
    </source>
</evidence>
<dbReference type="InterPro" id="IPR033985">
    <property type="entry name" value="SusD-like_N"/>
</dbReference>
<keyword evidence="10" id="KW-1185">Reference proteome</keyword>
<feature type="domain" description="RagB/SusD" evidence="7">
    <location>
        <begin position="262"/>
        <end position="515"/>
    </location>
</feature>
<comment type="similarity">
    <text evidence="2">Belongs to the SusD family.</text>
</comment>
<evidence type="ECO:0000256" key="2">
    <source>
        <dbReference type="ARBA" id="ARBA00006275"/>
    </source>
</evidence>
<dbReference type="Pfam" id="PF07980">
    <property type="entry name" value="SusD_RagB"/>
    <property type="match status" value="1"/>
</dbReference>